<evidence type="ECO:0000313" key="2">
    <source>
        <dbReference type="EMBL" id="MBP0617455.1"/>
    </source>
</evidence>
<evidence type="ECO:0000256" key="1">
    <source>
        <dbReference type="SAM" id="Phobius"/>
    </source>
</evidence>
<dbReference type="Proteomes" id="UP000678276">
    <property type="component" value="Unassembled WGS sequence"/>
</dbReference>
<keyword evidence="1" id="KW-1133">Transmembrane helix</keyword>
<dbReference type="EMBL" id="JAGJCF010000016">
    <property type="protein sequence ID" value="MBP0617455.1"/>
    <property type="molecule type" value="Genomic_DNA"/>
</dbReference>
<gene>
    <name evidence="2" type="ORF">J6595_17850</name>
</gene>
<feature type="transmembrane region" description="Helical" evidence="1">
    <location>
        <begin position="59"/>
        <end position="81"/>
    </location>
</feature>
<comment type="caution">
    <text evidence="2">The sequence shown here is derived from an EMBL/GenBank/DDBJ whole genome shotgun (WGS) entry which is preliminary data.</text>
</comment>
<accession>A0ABS4BL97</accession>
<organism evidence="2 3">
    <name type="scientific">Jiella mangrovi</name>
    <dbReference type="NCBI Taxonomy" id="2821407"/>
    <lineage>
        <taxon>Bacteria</taxon>
        <taxon>Pseudomonadati</taxon>
        <taxon>Pseudomonadota</taxon>
        <taxon>Alphaproteobacteria</taxon>
        <taxon>Hyphomicrobiales</taxon>
        <taxon>Aurantimonadaceae</taxon>
        <taxon>Jiella</taxon>
    </lineage>
</organism>
<protein>
    <submittedName>
        <fullName evidence="2">Uncharacterized protein</fullName>
    </submittedName>
</protein>
<proteinExistence type="predicted"/>
<keyword evidence="3" id="KW-1185">Reference proteome</keyword>
<sequence>MYLLFRAVGLLVLAVGVVFAVGDIARSLADETTRLISVDQALASMGLILANAAPDSRTVAVIGSWSMSITCGGIGFVLLLLGHRGRRREPAIRRNP</sequence>
<keyword evidence="1" id="KW-0472">Membrane</keyword>
<reference evidence="2 3" key="1">
    <citation type="submission" date="2021-04" db="EMBL/GenBank/DDBJ databases">
        <title>Whole genome sequence of Jiella sp. KSK16Y-1.</title>
        <authorList>
            <person name="Tuo L."/>
        </authorList>
    </citation>
    <scope>NUCLEOTIDE SEQUENCE [LARGE SCALE GENOMIC DNA]</scope>
    <source>
        <strain evidence="2 3">KSK16Y-1</strain>
    </source>
</reference>
<name>A0ABS4BL97_9HYPH</name>
<evidence type="ECO:0000313" key="3">
    <source>
        <dbReference type="Proteomes" id="UP000678276"/>
    </source>
</evidence>
<keyword evidence="1" id="KW-0812">Transmembrane</keyword>
<dbReference type="RefSeq" id="WP_209596261.1">
    <property type="nucleotide sequence ID" value="NZ_JAGJCF010000016.1"/>
</dbReference>